<protein>
    <recommendedName>
        <fullName evidence="1">IPT/TIG domain-containing protein</fullName>
    </recommendedName>
</protein>
<evidence type="ECO:0000313" key="2">
    <source>
        <dbReference type="EMBL" id="VVE31155.1"/>
    </source>
</evidence>
<organism evidence="2 3">
    <name type="scientific">Pandoraea anhela</name>
    <dbReference type="NCBI Taxonomy" id="2508295"/>
    <lineage>
        <taxon>Bacteria</taxon>
        <taxon>Pseudomonadati</taxon>
        <taxon>Pseudomonadota</taxon>
        <taxon>Betaproteobacteria</taxon>
        <taxon>Burkholderiales</taxon>
        <taxon>Burkholderiaceae</taxon>
        <taxon>Pandoraea</taxon>
    </lineage>
</organism>
<name>A0A5E4X4T2_9BURK</name>
<dbReference type="Proteomes" id="UP000406256">
    <property type="component" value="Unassembled WGS sequence"/>
</dbReference>
<dbReference type="InterPro" id="IPR013783">
    <property type="entry name" value="Ig-like_fold"/>
</dbReference>
<dbReference type="Gene3D" id="2.60.40.10">
    <property type="entry name" value="Immunoglobulins"/>
    <property type="match status" value="1"/>
</dbReference>
<evidence type="ECO:0000259" key="1">
    <source>
        <dbReference type="Pfam" id="PF01833"/>
    </source>
</evidence>
<proteinExistence type="predicted"/>
<dbReference type="Pfam" id="PF01833">
    <property type="entry name" value="TIG"/>
    <property type="match status" value="1"/>
</dbReference>
<dbReference type="InterPro" id="IPR002909">
    <property type="entry name" value="IPT_dom"/>
</dbReference>
<sequence length="136" mass="14720">MATIIEIKFAEMPVGVEGGYHFKIIGTGLAKASEVYFVDAASKRISVYHFTVVDDATITSTTPELSKDGMATINVTVDKVDATPAKTPANLVRTGPDPNCPVALCKTVILGEYVNRIYVAHQNPSNYLWGVPKKTF</sequence>
<feature type="domain" description="IPT/TIG" evidence="1">
    <location>
        <begin position="17"/>
        <end position="83"/>
    </location>
</feature>
<gene>
    <name evidence="2" type="ORF">PAN31108_03638</name>
</gene>
<dbReference type="AlphaFoldDB" id="A0A5E4X4T2"/>
<keyword evidence="3" id="KW-1185">Reference proteome</keyword>
<dbReference type="EMBL" id="CABPSB010000014">
    <property type="protein sequence ID" value="VVE31155.1"/>
    <property type="molecule type" value="Genomic_DNA"/>
</dbReference>
<reference evidence="2 3" key="1">
    <citation type="submission" date="2019-08" db="EMBL/GenBank/DDBJ databases">
        <authorList>
            <person name="Peeters C."/>
        </authorList>
    </citation>
    <scope>NUCLEOTIDE SEQUENCE [LARGE SCALE GENOMIC DNA]</scope>
    <source>
        <strain evidence="2 3">LMG 31108</strain>
    </source>
</reference>
<evidence type="ECO:0000313" key="3">
    <source>
        <dbReference type="Proteomes" id="UP000406256"/>
    </source>
</evidence>
<accession>A0A5E4X4T2</accession>